<comment type="caution">
    <text evidence="3">The sequence shown here is derived from an EMBL/GenBank/DDBJ whole genome shotgun (WGS) entry which is preliminary data.</text>
</comment>
<evidence type="ECO:0000259" key="2">
    <source>
        <dbReference type="Pfam" id="PF00534"/>
    </source>
</evidence>
<evidence type="ECO:0000313" key="4">
    <source>
        <dbReference type="Proteomes" id="UP000179233"/>
    </source>
</evidence>
<dbReference type="PANTHER" id="PTHR46401:SF2">
    <property type="entry name" value="GLYCOSYLTRANSFERASE WBBK-RELATED"/>
    <property type="match status" value="1"/>
</dbReference>
<dbReference type="SUPFAM" id="SSF53756">
    <property type="entry name" value="UDP-Glycosyltransferase/glycogen phosphorylase"/>
    <property type="match status" value="1"/>
</dbReference>
<dbReference type="Proteomes" id="UP000179233">
    <property type="component" value="Unassembled WGS sequence"/>
</dbReference>
<dbReference type="Gene3D" id="3.40.50.2000">
    <property type="entry name" value="Glycogen Phosphorylase B"/>
    <property type="match status" value="2"/>
</dbReference>
<sequence>MMKVAYFGNYQSRDHFPRNDILMMGLRQNGVKVIECRSSAPFRFRWISLLFKFMRYGPFDAMIVGVPGHGDVIIAKLASLLTGTPLVFDVFISLYDTNVFDRELVKENSFIARWFYFLDKISCILPDALLFDTEQHIRYFRKTFGINKDKCHRVLVGTHTSIFRPRKRKTDKWIAYYHGKFIPLQGVPVIVQAARILKESDIEFHLLGDGHDFEKVRRMLEEEPLKKLRIFPRVKYEQLPERAANAGVFLAGPFGKSGKAARVIPNKVYEALSMKLPTIVADTKATREIFSDEDCIFCPRQSPNKLAEKILWAKSHPREAQQKAEHGYRTLMKTITPRIAGKQVKQILEELINA</sequence>
<dbReference type="AlphaFoldDB" id="A0A1G1VSY9"/>
<keyword evidence="1" id="KW-0808">Transferase</keyword>
<gene>
    <name evidence="3" type="ORF">A2786_03395</name>
</gene>
<organism evidence="3 4">
    <name type="scientific">Candidatus Chisholmbacteria bacterium RIFCSPHIGHO2_01_FULL_52_32</name>
    <dbReference type="NCBI Taxonomy" id="1797591"/>
    <lineage>
        <taxon>Bacteria</taxon>
        <taxon>Candidatus Chisholmiibacteriota</taxon>
    </lineage>
</organism>
<proteinExistence type="predicted"/>
<dbReference type="GO" id="GO:0009103">
    <property type="term" value="P:lipopolysaccharide biosynthetic process"/>
    <property type="evidence" value="ECO:0007669"/>
    <property type="project" value="TreeGrafter"/>
</dbReference>
<feature type="domain" description="Glycosyl transferase family 1" evidence="2">
    <location>
        <begin position="163"/>
        <end position="326"/>
    </location>
</feature>
<dbReference type="Pfam" id="PF00534">
    <property type="entry name" value="Glycos_transf_1"/>
    <property type="match status" value="1"/>
</dbReference>
<dbReference type="InterPro" id="IPR001296">
    <property type="entry name" value="Glyco_trans_1"/>
</dbReference>
<evidence type="ECO:0000256" key="1">
    <source>
        <dbReference type="ARBA" id="ARBA00022679"/>
    </source>
</evidence>
<protein>
    <recommendedName>
        <fullName evidence="2">Glycosyl transferase family 1 domain-containing protein</fullName>
    </recommendedName>
</protein>
<name>A0A1G1VSY9_9BACT</name>
<reference evidence="3 4" key="1">
    <citation type="journal article" date="2016" name="Nat. Commun.">
        <title>Thousands of microbial genomes shed light on interconnected biogeochemical processes in an aquifer system.</title>
        <authorList>
            <person name="Anantharaman K."/>
            <person name="Brown C.T."/>
            <person name="Hug L.A."/>
            <person name="Sharon I."/>
            <person name="Castelle C.J."/>
            <person name="Probst A.J."/>
            <person name="Thomas B.C."/>
            <person name="Singh A."/>
            <person name="Wilkins M.J."/>
            <person name="Karaoz U."/>
            <person name="Brodie E.L."/>
            <person name="Williams K.H."/>
            <person name="Hubbard S.S."/>
            <person name="Banfield J.F."/>
        </authorList>
    </citation>
    <scope>NUCLEOTIDE SEQUENCE [LARGE SCALE GENOMIC DNA]</scope>
</reference>
<dbReference type="GO" id="GO:0016757">
    <property type="term" value="F:glycosyltransferase activity"/>
    <property type="evidence" value="ECO:0007669"/>
    <property type="project" value="InterPro"/>
</dbReference>
<accession>A0A1G1VSY9</accession>
<dbReference type="EMBL" id="MHCJ01000003">
    <property type="protein sequence ID" value="OGY18516.1"/>
    <property type="molecule type" value="Genomic_DNA"/>
</dbReference>
<dbReference type="PANTHER" id="PTHR46401">
    <property type="entry name" value="GLYCOSYLTRANSFERASE WBBK-RELATED"/>
    <property type="match status" value="1"/>
</dbReference>
<evidence type="ECO:0000313" key="3">
    <source>
        <dbReference type="EMBL" id="OGY18516.1"/>
    </source>
</evidence>